<dbReference type="GO" id="GO:0006357">
    <property type="term" value="P:regulation of transcription by RNA polymerase II"/>
    <property type="evidence" value="ECO:0007669"/>
    <property type="project" value="TreeGrafter"/>
</dbReference>
<feature type="compositionally biased region" description="Basic residues" evidence="1">
    <location>
        <begin position="90"/>
        <end position="99"/>
    </location>
</feature>
<dbReference type="PANTHER" id="PTHR21564:SF5">
    <property type="entry name" value="SCRIBBLER, ISOFORM J"/>
    <property type="match status" value="1"/>
</dbReference>
<reference evidence="3" key="1">
    <citation type="submission" date="2019-11" db="UniProtKB">
        <authorList>
            <consortium name="WormBaseParasite"/>
        </authorList>
    </citation>
    <scope>IDENTIFICATION</scope>
</reference>
<feature type="compositionally biased region" description="Basic and acidic residues" evidence="1">
    <location>
        <begin position="191"/>
        <end position="203"/>
    </location>
</feature>
<dbReference type="InterPro" id="IPR013087">
    <property type="entry name" value="Znf_C2H2_type"/>
</dbReference>
<feature type="region of interest" description="Disordered" evidence="1">
    <location>
        <begin position="629"/>
        <end position="659"/>
    </location>
</feature>
<name>A0A5K3ET96_MESCO</name>
<dbReference type="WBParaSite" id="MCU_002874-RA">
    <property type="protein sequence ID" value="MCU_002874-RA"/>
    <property type="gene ID" value="MCU_002874"/>
</dbReference>
<dbReference type="PROSITE" id="PS00028">
    <property type="entry name" value="ZINC_FINGER_C2H2_1"/>
    <property type="match status" value="1"/>
</dbReference>
<dbReference type="AlphaFoldDB" id="A0A5K3ET96"/>
<dbReference type="InterPro" id="IPR040010">
    <property type="entry name" value="ZN608/ZN609"/>
</dbReference>
<organism evidence="3">
    <name type="scientific">Mesocestoides corti</name>
    <name type="common">Flatworm</name>
    <dbReference type="NCBI Taxonomy" id="53468"/>
    <lineage>
        <taxon>Eukaryota</taxon>
        <taxon>Metazoa</taxon>
        <taxon>Spiralia</taxon>
        <taxon>Lophotrochozoa</taxon>
        <taxon>Platyhelminthes</taxon>
        <taxon>Cestoda</taxon>
        <taxon>Eucestoda</taxon>
        <taxon>Cyclophyllidea</taxon>
        <taxon>Mesocestoididae</taxon>
        <taxon>Mesocestoides</taxon>
    </lineage>
</organism>
<evidence type="ECO:0000313" key="3">
    <source>
        <dbReference type="WBParaSite" id="MCU_002874-RA"/>
    </source>
</evidence>
<feature type="compositionally biased region" description="Polar residues" evidence="1">
    <location>
        <begin position="387"/>
        <end position="396"/>
    </location>
</feature>
<feature type="compositionally biased region" description="Low complexity" evidence="1">
    <location>
        <begin position="361"/>
        <end position="371"/>
    </location>
</feature>
<feature type="domain" description="C2H2-type" evidence="2">
    <location>
        <begin position="403"/>
        <end position="426"/>
    </location>
</feature>
<evidence type="ECO:0000256" key="1">
    <source>
        <dbReference type="SAM" id="MobiDB-lite"/>
    </source>
</evidence>
<dbReference type="GO" id="GO:0005634">
    <property type="term" value="C:nucleus"/>
    <property type="evidence" value="ECO:0007669"/>
    <property type="project" value="TreeGrafter"/>
</dbReference>
<feature type="region of interest" description="Disordered" evidence="1">
    <location>
        <begin position="472"/>
        <end position="611"/>
    </location>
</feature>
<feature type="region of interest" description="Disordered" evidence="1">
    <location>
        <begin position="284"/>
        <end position="408"/>
    </location>
</feature>
<sequence length="659" mass="69567">MPSGPMSTMTSAATVIPAPPGVFATSMPPDSPSSASPLPSTEDRDSVSSNESHRRRSMVNGGSKSLLQPPFSTSKFVIETTKTPSSPSNKLRKKIKSSRTRLLSPNGVAYPVNKPLKVTIRRTAAHSHTLDSSKQDGRISPSSVYSSVPGDDEKSPILPSGLADSFTSEHRNRAASPVSDRVNAPAPKPPDYVDDRSLHKRDASTSTVDCGTITEPDLLGPCEPGSKIVLEGVVWLETPGMMVINAHWRGRAYLGTLLDASRNTLGPSCPDKMISSLSMVRSRPHWGGSASSLSSSNPYRNSVNCSASSSTGIPSATSGTIKTRSAIAAAEDPASQRRRALQVSVSGGRGRKRRRGGMAPSSSTTSLSTNSADPTSTHLDEQDDEATTSTVPSDTPSAPEFACPQPGCEKRFSDILGVRFHLDMSHGQQQKQEPKSSGESVEIEVDNIYSQTSEPPEPPQLAKFKSSCGSSFSLEVLDEDPPPPQLDRGPSADEMEPSVVPMCEPPAASPAYSDISDDGPAPQKGRATGDGSQQGWGQTTASQSQPIDWSGRRGGVPTGNSPYDFATPPQQTTSNGLPLSSFGTGGAGGGSPYHHHHHHHRPPLHVRSSAPTPSEKLLQAHLVNLMTAGASSTGCPPQQLASRQSPQLIPSGLHTFRPQ</sequence>
<feature type="region of interest" description="Disordered" evidence="1">
    <location>
        <begin position="18"/>
        <end position="108"/>
    </location>
</feature>
<feature type="compositionally biased region" description="Polar residues" evidence="1">
    <location>
        <begin position="530"/>
        <end position="547"/>
    </location>
</feature>
<feature type="compositionally biased region" description="Polar residues" evidence="1">
    <location>
        <begin position="297"/>
        <end position="323"/>
    </location>
</feature>
<proteinExistence type="predicted"/>
<feature type="compositionally biased region" description="Polar residues" evidence="1">
    <location>
        <begin position="60"/>
        <end position="89"/>
    </location>
</feature>
<dbReference type="PANTHER" id="PTHR21564">
    <property type="entry name" value="BRAKELESS PROTEIN"/>
    <property type="match status" value="1"/>
</dbReference>
<evidence type="ECO:0000259" key="2">
    <source>
        <dbReference type="PROSITE" id="PS00028"/>
    </source>
</evidence>
<feature type="compositionally biased region" description="Basic and acidic residues" evidence="1">
    <location>
        <begin position="128"/>
        <end position="137"/>
    </location>
</feature>
<feature type="compositionally biased region" description="Basic residues" evidence="1">
    <location>
        <begin position="593"/>
        <end position="604"/>
    </location>
</feature>
<feature type="compositionally biased region" description="Low complexity" evidence="1">
    <location>
        <begin position="26"/>
        <end position="40"/>
    </location>
</feature>
<feature type="region of interest" description="Disordered" evidence="1">
    <location>
        <begin position="125"/>
        <end position="209"/>
    </location>
</feature>
<feature type="compositionally biased region" description="Polar residues" evidence="1">
    <location>
        <begin position="629"/>
        <end position="648"/>
    </location>
</feature>
<protein>
    <submittedName>
        <fullName evidence="3">C2H2-type domain-containing protein</fullName>
    </submittedName>
</protein>
<feature type="compositionally biased region" description="Polar residues" evidence="1">
    <location>
        <begin position="568"/>
        <end position="582"/>
    </location>
</feature>
<accession>A0A5K3ET96</accession>